<dbReference type="OrthoDB" id="9801841at2"/>
<feature type="compositionally biased region" description="Polar residues" evidence="2">
    <location>
        <begin position="1"/>
        <end position="16"/>
    </location>
</feature>
<dbReference type="GO" id="GO:0005524">
    <property type="term" value="F:ATP binding"/>
    <property type="evidence" value="ECO:0007669"/>
    <property type="project" value="UniProtKB-UniRule"/>
</dbReference>
<dbReference type="PROSITE" id="PS00107">
    <property type="entry name" value="PROTEIN_KINASE_ATP"/>
    <property type="match status" value="1"/>
</dbReference>
<keyword evidence="4" id="KW-1185">Reference proteome</keyword>
<dbReference type="SUPFAM" id="SSF56112">
    <property type="entry name" value="Protein kinase-like (PK-like)"/>
    <property type="match status" value="1"/>
</dbReference>
<dbReference type="InterPro" id="IPR011009">
    <property type="entry name" value="Kinase-like_dom_sf"/>
</dbReference>
<proteinExistence type="predicted"/>
<dbReference type="AlphaFoldDB" id="A0A5S9IV58"/>
<sequence length="59" mass="6628">MNQFNDETENNSSTPALNGKMFGRYRIEKELGRGGMGIVYKAHDTKHNVDGIICKEPTN</sequence>
<evidence type="ECO:0000256" key="2">
    <source>
        <dbReference type="SAM" id="MobiDB-lite"/>
    </source>
</evidence>
<dbReference type="RefSeq" id="WP_151971885.1">
    <property type="nucleotide sequence ID" value="NZ_AP019860.1"/>
</dbReference>
<dbReference type="Gene3D" id="3.30.200.20">
    <property type="entry name" value="Phosphorylase Kinase, domain 1"/>
    <property type="match status" value="1"/>
</dbReference>
<protein>
    <recommendedName>
        <fullName evidence="5">Protein kinase domain-containing protein</fullName>
    </recommendedName>
</protein>
<evidence type="ECO:0000313" key="3">
    <source>
        <dbReference type="EMBL" id="BBM87892.1"/>
    </source>
</evidence>
<keyword evidence="1" id="KW-0547">Nucleotide-binding</keyword>
<keyword evidence="1" id="KW-0067">ATP-binding</keyword>
<reference evidence="3 4" key="1">
    <citation type="submission" date="2019-08" db="EMBL/GenBank/DDBJ databases">
        <title>Complete genome sequence of Candidatus Uab amorphum.</title>
        <authorList>
            <person name="Shiratori T."/>
            <person name="Suzuki S."/>
            <person name="Kakizawa Y."/>
            <person name="Ishida K."/>
        </authorList>
    </citation>
    <scope>NUCLEOTIDE SEQUENCE [LARGE SCALE GENOMIC DNA]</scope>
    <source>
        <strain evidence="3 4">SRT547</strain>
    </source>
</reference>
<dbReference type="EMBL" id="AP019860">
    <property type="protein sequence ID" value="BBM87892.1"/>
    <property type="molecule type" value="Genomic_DNA"/>
</dbReference>
<accession>A0A5S9IV58</accession>
<organism evidence="3 4">
    <name type="scientific">Uabimicrobium amorphum</name>
    <dbReference type="NCBI Taxonomy" id="2596890"/>
    <lineage>
        <taxon>Bacteria</taxon>
        <taxon>Pseudomonadati</taxon>
        <taxon>Planctomycetota</taxon>
        <taxon>Candidatus Uabimicrobiia</taxon>
        <taxon>Candidatus Uabimicrobiales</taxon>
        <taxon>Candidatus Uabimicrobiaceae</taxon>
        <taxon>Candidatus Uabimicrobium</taxon>
    </lineage>
</organism>
<feature type="region of interest" description="Disordered" evidence="2">
    <location>
        <begin position="1"/>
        <end position="20"/>
    </location>
</feature>
<dbReference type="KEGG" id="uam:UABAM_06307"/>
<gene>
    <name evidence="3" type="ORF">UABAM_06307</name>
</gene>
<dbReference type="InterPro" id="IPR017441">
    <property type="entry name" value="Protein_kinase_ATP_BS"/>
</dbReference>
<dbReference type="Proteomes" id="UP000326354">
    <property type="component" value="Chromosome"/>
</dbReference>
<evidence type="ECO:0000256" key="1">
    <source>
        <dbReference type="PROSITE-ProRule" id="PRU10141"/>
    </source>
</evidence>
<feature type="binding site" evidence="1">
    <location>
        <position position="55"/>
    </location>
    <ligand>
        <name>ATP</name>
        <dbReference type="ChEBI" id="CHEBI:30616"/>
    </ligand>
</feature>
<evidence type="ECO:0000313" key="4">
    <source>
        <dbReference type="Proteomes" id="UP000326354"/>
    </source>
</evidence>
<evidence type="ECO:0008006" key="5">
    <source>
        <dbReference type="Google" id="ProtNLM"/>
    </source>
</evidence>
<name>A0A5S9IV58_UABAM</name>